<dbReference type="Proteomes" id="UP001281410">
    <property type="component" value="Unassembled WGS sequence"/>
</dbReference>
<protein>
    <submittedName>
        <fullName evidence="1">Uncharacterized protein</fullName>
    </submittedName>
</protein>
<dbReference type="AlphaFoldDB" id="A0AAE0E2U3"/>
<name>A0AAE0E2U3_9ROSI</name>
<evidence type="ECO:0000313" key="2">
    <source>
        <dbReference type="Proteomes" id="UP001281410"/>
    </source>
</evidence>
<dbReference type="PANTHER" id="PTHR10775">
    <property type="entry name" value="OS08G0208400 PROTEIN"/>
    <property type="match status" value="1"/>
</dbReference>
<keyword evidence="2" id="KW-1185">Reference proteome</keyword>
<dbReference type="PANTHER" id="PTHR10775:SF177">
    <property type="entry name" value="TNP2, PARTIAL"/>
    <property type="match status" value="1"/>
</dbReference>
<dbReference type="Pfam" id="PF02992">
    <property type="entry name" value="Transposase_21"/>
    <property type="match status" value="1"/>
</dbReference>
<dbReference type="EMBL" id="JANJYJ010000006">
    <property type="protein sequence ID" value="KAK3205707.1"/>
    <property type="molecule type" value="Genomic_DNA"/>
</dbReference>
<sequence length="353" mass="40663">MELRRCCETRDYARLQRLFMSKHTASEMSWHKEKRMDTKSVLRHPTDSNTWKEFDKQYPVSAQDPRNVRLGLATDGFNHFGTMSNSYSIWPVILVPYNLPPWKCMKSSFFIMSLLISGPQAPGKIIDVYLQPLIDELKELWNDGVDTYDVSTGQGFRLNACILWTINDVSPYGNLSGWSTKGYKACPVCNGETSPNQFAPKLLSGFGILKQLEHVRHVTFGKNPNNVDRKRKCTSIELNWTKKSITFELEYWANLKIRHNIDVMHIEKNVYDNVLGTLLNLEGKTKDTIKALMDLENMNIRPELHLQDVGTKYLKPSACYTFTTEERQKICQFIKSVKFPDGYASNISRNVNV</sequence>
<gene>
    <name evidence="1" type="ORF">Dsin_019753</name>
</gene>
<organism evidence="1 2">
    <name type="scientific">Dipteronia sinensis</name>
    <dbReference type="NCBI Taxonomy" id="43782"/>
    <lineage>
        <taxon>Eukaryota</taxon>
        <taxon>Viridiplantae</taxon>
        <taxon>Streptophyta</taxon>
        <taxon>Embryophyta</taxon>
        <taxon>Tracheophyta</taxon>
        <taxon>Spermatophyta</taxon>
        <taxon>Magnoliopsida</taxon>
        <taxon>eudicotyledons</taxon>
        <taxon>Gunneridae</taxon>
        <taxon>Pentapetalae</taxon>
        <taxon>rosids</taxon>
        <taxon>malvids</taxon>
        <taxon>Sapindales</taxon>
        <taxon>Sapindaceae</taxon>
        <taxon>Hippocastanoideae</taxon>
        <taxon>Acereae</taxon>
        <taxon>Dipteronia</taxon>
    </lineage>
</organism>
<reference evidence="1" key="1">
    <citation type="journal article" date="2023" name="Plant J.">
        <title>Genome sequences and population genomics provide insights into the demographic history, inbreeding, and mutation load of two 'living fossil' tree species of Dipteronia.</title>
        <authorList>
            <person name="Feng Y."/>
            <person name="Comes H.P."/>
            <person name="Chen J."/>
            <person name="Zhu S."/>
            <person name="Lu R."/>
            <person name="Zhang X."/>
            <person name="Li P."/>
            <person name="Qiu J."/>
            <person name="Olsen K.M."/>
            <person name="Qiu Y."/>
        </authorList>
    </citation>
    <scope>NUCLEOTIDE SEQUENCE</scope>
    <source>
        <strain evidence="1">NBL</strain>
    </source>
</reference>
<evidence type="ECO:0000313" key="1">
    <source>
        <dbReference type="EMBL" id="KAK3205707.1"/>
    </source>
</evidence>
<proteinExistence type="predicted"/>
<accession>A0AAE0E2U3</accession>
<comment type="caution">
    <text evidence="1">The sequence shown here is derived from an EMBL/GenBank/DDBJ whole genome shotgun (WGS) entry which is preliminary data.</text>
</comment>
<dbReference type="InterPro" id="IPR004242">
    <property type="entry name" value="Transposase_21"/>
</dbReference>